<evidence type="ECO:0000313" key="2">
    <source>
        <dbReference type="Proteomes" id="UP000251960"/>
    </source>
</evidence>
<accession>A0A3L6EH27</accession>
<dbReference type="EMBL" id="NCVQ01000006">
    <property type="protein sequence ID" value="PWZ20352.1"/>
    <property type="molecule type" value="Genomic_DNA"/>
</dbReference>
<protein>
    <submittedName>
        <fullName evidence="1">Uncharacterized protein</fullName>
    </submittedName>
</protein>
<evidence type="ECO:0000313" key="1">
    <source>
        <dbReference type="EMBL" id="PWZ20352.1"/>
    </source>
</evidence>
<comment type="caution">
    <text evidence="1">The sequence shown here is derived from an EMBL/GenBank/DDBJ whole genome shotgun (WGS) entry which is preliminary data.</text>
</comment>
<organism evidence="1 2">
    <name type="scientific">Zea mays</name>
    <name type="common">Maize</name>
    <dbReference type="NCBI Taxonomy" id="4577"/>
    <lineage>
        <taxon>Eukaryota</taxon>
        <taxon>Viridiplantae</taxon>
        <taxon>Streptophyta</taxon>
        <taxon>Embryophyta</taxon>
        <taxon>Tracheophyta</taxon>
        <taxon>Spermatophyta</taxon>
        <taxon>Magnoliopsida</taxon>
        <taxon>Liliopsida</taxon>
        <taxon>Poales</taxon>
        <taxon>Poaceae</taxon>
        <taxon>PACMAD clade</taxon>
        <taxon>Panicoideae</taxon>
        <taxon>Andropogonodae</taxon>
        <taxon>Andropogoneae</taxon>
        <taxon>Tripsacinae</taxon>
        <taxon>Zea</taxon>
    </lineage>
</organism>
<reference evidence="1 2" key="1">
    <citation type="journal article" date="2018" name="Nat. Genet.">
        <title>Extensive intraspecific gene order and gene structural variations between Mo17 and other maize genomes.</title>
        <authorList>
            <person name="Sun S."/>
            <person name="Zhou Y."/>
            <person name="Chen J."/>
            <person name="Shi J."/>
            <person name="Zhao H."/>
            <person name="Zhao H."/>
            <person name="Song W."/>
            <person name="Zhang M."/>
            <person name="Cui Y."/>
            <person name="Dong X."/>
            <person name="Liu H."/>
            <person name="Ma X."/>
            <person name="Jiao Y."/>
            <person name="Wang B."/>
            <person name="Wei X."/>
            <person name="Stein J.C."/>
            <person name="Glaubitz J.C."/>
            <person name="Lu F."/>
            <person name="Yu G."/>
            <person name="Liang C."/>
            <person name="Fengler K."/>
            <person name="Li B."/>
            <person name="Rafalski A."/>
            <person name="Schnable P.S."/>
            <person name="Ware D.H."/>
            <person name="Buckler E.S."/>
            <person name="Lai J."/>
        </authorList>
    </citation>
    <scope>NUCLEOTIDE SEQUENCE [LARGE SCALE GENOMIC DNA]</scope>
    <source>
        <strain evidence="2">cv. Missouri 17</strain>
        <tissue evidence="1">Seedling</tissue>
    </source>
</reference>
<gene>
    <name evidence="1" type="ORF">Zm00014a_001114</name>
</gene>
<name>A0A3L6EH27_MAIZE</name>
<dbReference type="AlphaFoldDB" id="A0A3L6EH27"/>
<proteinExistence type="predicted"/>
<sequence>MTFLKIAHPRKREVFQEDLSFQTSPYNLD</sequence>
<dbReference type="Proteomes" id="UP000251960">
    <property type="component" value="Chromosome 5"/>
</dbReference>